<reference evidence="2" key="1">
    <citation type="journal article" date="2021" name="Mol. Ecol. Resour.">
        <title>Apolygus lucorum genome provides insights into omnivorousness and mesophyll feeding.</title>
        <authorList>
            <person name="Liu Y."/>
            <person name="Liu H."/>
            <person name="Wang H."/>
            <person name="Huang T."/>
            <person name="Liu B."/>
            <person name="Yang B."/>
            <person name="Yin L."/>
            <person name="Li B."/>
            <person name="Zhang Y."/>
            <person name="Zhang S."/>
            <person name="Jiang F."/>
            <person name="Zhang X."/>
            <person name="Ren Y."/>
            <person name="Wang B."/>
            <person name="Wang S."/>
            <person name="Lu Y."/>
            <person name="Wu K."/>
            <person name="Fan W."/>
            <person name="Wang G."/>
        </authorList>
    </citation>
    <scope>NUCLEOTIDE SEQUENCE</scope>
    <source>
        <strain evidence="2">12Hb</strain>
    </source>
</reference>
<gene>
    <name evidence="2" type="ORF">GE061_002491</name>
</gene>
<evidence type="ECO:0000313" key="2">
    <source>
        <dbReference type="EMBL" id="KAF6204151.1"/>
    </source>
</evidence>
<evidence type="ECO:0000313" key="3">
    <source>
        <dbReference type="Proteomes" id="UP000466442"/>
    </source>
</evidence>
<comment type="caution">
    <text evidence="2">The sequence shown here is derived from an EMBL/GenBank/DDBJ whole genome shotgun (WGS) entry which is preliminary data.</text>
</comment>
<dbReference type="OrthoDB" id="6618292at2759"/>
<evidence type="ECO:0000256" key="1">
    <source>
        <dbReference type="SAM" id="MobiDB-lite"/>
    </source>
</evidence>
<dbReference type="AlphaFoldDB" id="A0A8S9X745"/>
<dbReference type="Proteomes" id="UP000466442">
    <property type="component" value="Unassembled WGS sequence"/>
</dbReference>
<feature type="region of interest" description="Disordered" evidence="1">
    <location>
        <begin position="268"/>
        <end position="290"/>
    </location>
</feature>
<name>A0A8S9X745_APOLU</name>
<sequence length="290" mass="32039">MSRAAKGSWKCLDCKSYVACTKGDLAELLKHFEEKMNEGMRQALRSEIGEQVKRLETKITSIETSLLALESKHDVVQRQLDDISRDLSERKGMGLVERVDKLELDIAAIRSSTPGSGTLSPSGFQLETIMSEMKERQRRANNLIFHDVPESTAESMAARINDEIAYLNNGLAKLNVDLQDMVVKTSRIGKPDPSKVRPLLVTMRDSSAVSRVLSSNRKANPRVLSVTSDNTPAQHKYMAELRLTLREKQDRGETDITIKYVSGVPTIVPSATHPSTSGGTKTLNQGLGQS</sequence>
<organism evidence="2 3">
    <name type="scientific">Apolygus lucorum</name>
    <name type="common">Small green plant bug</name>
    <name type="synonym">Lygocoris lucorum</name>
    <dbReference type="NCBI Taxonomy" id="248454"/>
    <lineage>
        <taxon>Eukaryota</taxon>
        <taxon>Metazoa</taxon>
        <taxon>Ecdysozoa</taxon>
        <taxon>Arthropoda</taxon>
        <taxon>Hexapoda</taxon>
        <taxon>Insecta</taxon>
        <taxon>Pterygota</taxon>
        <taxon>Neoptera</taxon>
        <taxon>Paraneoptera</taxon>
        <taxon>Hemiptera</taxon>
        <taxon>Heteroptera</taxon>
        <taxon>Panheteroptera</taxon>
        <taxon>Cimicomorpha</taxon>
        <taxon>Miridae</taxon>
        <taxon>Mirini</taxon>
        <taxon>Apolygus</taxon>
    </lineage>
</organism>
<keyword evidence="3" id="KW-1185">Reference proteome</keyword>
<accession>A0A8S9X745</accession>
<protein>
    <submittedName>
        <fullName evidence="2">Uncharacterized protein</fullName>
    </submittedName>
</protein>
<dbReference type="EMBL" id="WIXP02000010">
    <property type="protein sequence ID" value="KAF6204151.1"/>
    <property type="molecule type" value="Genomic_DNA"/>
</dbReference>
<feature type="compositionally biased region" description="Polar residues" evidence="1">
    <location>
        <begin position="272"/>
        <end position="290"/>
    </location>
</feature>
<proteinExistence type="predicted"/>